<dbReference type="AlphaFoldDB" id="A0A7Y3ZFB9"/>
<gene>
    <name evidence="1" type="ORF">F0262_23885</name>
</gene>
<dbReference type="InterPro" id="IPR038026">
    <property type="entry name" value="MtlR-like_sf"/>
</dbReference>
<dbReference type="Gene3D" id="1.20.120.330">
    <property type="entry name" value="Nucleotidyltransferases domain 2"/>
    <property type="match status" value="1"/>
</dbReference>
<dbReference type="EMBL" id="VTYN01000047">
    <property type="protein sequence ID" value="NOH51065.1"/>
    <property type="molecule type" value="Genomic_DNA"/>
</dbReference>
<accession>A0A7Y3ZFB9</accession>
<comment type="caution">
    <text evidence="1">The sequence shown here is derived from an EMBL/GenBank/DDBJ whole genome shotgun (WGS) entry which is preliminary data.</text>
</comment>
<proteinExistence type="predicted"/>
<dbReference type="InterPro" id="IPR007761">
    <property type="entry name" value="MtlR-like"/>
</dbReference>
<name>A0A7Y3ZFB9_9VIBR</name>
<dbReference type="PANTHER" id="PTHR37941">
    <property type="entry name" value="FUMARASE E-RELATED"/>
    <property type="match status" value="1"/>
</dbReference>
<protein>
    <submittedName>
        <fullName evidence="1">Uncharacterized protein</fullName>
    </submittedName>
</protein>
<dbReference type="RefSeq" id="WP_171359309.1">
    <property type="nucleotide sequence ID" value="NZ_VTYN01000047.1"/>
</dbReference>
<sequence length="211" mass="23716">MTLSAKEFPEFMESMQEHVNRLSKGTKAESLGKIIDFRKTITAESDRGCALMAAAYIDEMLKDLLDAYFVDDSTVSKRLLGNSGGLSSFSARIDISYALGLLPKNIISYLSILRKIRNDFAHVSSPVSFTDEAMVSRCLELKCAFVPKEFDARSRFCRVMVVAATQIELTKCSLTRSVPMADYDDTSTREQLDKFIKFVQDKFNLDLSQDV</sequence>
<reference evidence="1 2" key="1">
    <citation type="submission" date="2019-08" db="EMBL/GenBank/DDBJ databases">
        <title>Draft genome sequencing and comparative genomics of hatchery-associated Vibrios.</title>
        <authorList>
            <person name="Kehlet-Delgado H."/>
            <person name="Mueller R.S."/>
        </authorList>
    </citation>
    <scope>NUCLEOTIDE SEQUENCE [LARGE SCALE GENOMIC DNA]</scope>
    <source>
        <strain evidence="1 2">00-78-3</strain>
    </source>
</reference>
<dbReference type="Proteomes" id="UP000572072">
    <property type="component" value="Unassembled WGS sequence"/>
</dbReference>
<evidence type="ECO:0000313" key="1">
    <source>
        <dbReference type="EMBL" id="NOH51065.1"/>
    </source>
</evidence>
<dbReference type="Pfam" id="PF05068">
    <property type="entry name" value="MtlR"/>
    <property type="match status" value="1"/>
</dbReference>
<dbReference type="SUPFAM" id="SSF158668">
    <property type="entry name" value="MtlR-like"/>
    <property type="match status" value="1"/>
</dbReference>
<dbReference type="PANTHER" id="PTHR37941:SF1">
    <property type="entry name" value="FUMARASE E-RELATED"/>
    <property type="match status" value="1"/>
</dbReference>
<evidence type="ECO:0000313" key="2">
    <source>
        <dbReference type="Proteomes" id="UP000572072"/>
    </source>
</evidence>
<dbReference type="GO" id="GO:0045892">
    <property type="term" value="P:negative regulation of DNA-templated transcription"/>
    <property type="evidence" value="ECO:0007669"/>
    <property type="project" value="TreeGrafter"/>
</dbReference>
<organism evidence="1 2">
    <name type="scientific">Vibrio rotiferianus</name>
    <dbReference type="NCBI Taxonomy" id="190895"/>
    <lineage>
        <taxon>Bacteria</taxon>
        <taxon>Pseudomonadati</taxon>
        <taxon>Pseudomonadota</taxon>
        <taxon>Gammaproteobacteria</taxon>
        <taxon>Vibrionales</taxon>
        <taxon>Vibrionaceae</taxon>
        <taxon>Vibrio</taxon>
    </lineage>
</organism>